<dbReference type="RefSeq" id="WP_167028487.1">
    <property type="nucleotide sequence ID" value="NZ_CP050177.1"/>
</dbReference>
<gene>
    <name evidence="1" type="ORF">HA039_13115</name>
</gene>
<keyword evidence="2" id="KW-1185">Reference proteome</keyword>
<dbReference type="SUPFAM" id="SSF54909">
    <property type="entry name" value="Dimeric alpha+beta barrel"/>
    <property type="match status" value="1"/>
</dbReference>
<evidence type="ECO:0000313" key="1">
    <source>
        <dbReference type="EMBL" id="QIQ03142.1"/>
    </source>
</evidence>
<name>A0A6G9GXY5_9ACTN</name>
<organism evidence="1 2">
    <name type="scientific">Streptomyces liangshanensis</name>
    <dbReference type="NCBI Taxonomy" id="2717324"/>
    <lineage>
        <taxon>Bacteria</taxon>
        <taxon>Bacillati</taxon>
        <taxon>Actinomycetota</taxon>
        <taxon>Actinomycetes</taxon>
        <taxon>Kitasatosporales</taxon>
        <taxon>Streptomycetaceae</taxon>
        <taxon>Streptomyces</taxon>
    </lineage>
</organism>
<reference evidence="1 2" key="1">
    <citation type="submission" date="2020-03" db="EMBL/GenBank/DDBJ databases">
        <title>A novel species.</title>
        <authorList>
            <person name="Gao J."/>
        </authorList>
    </citation>
    <scope>NUCLEOTIDE SEQUENCE [LARGE SCALE GENOMIC DNA]</scope>
    <source>
        <strain evidence="1 2">QMT-12</strain>
    </source>
</reference>
<dbReference type="EMBL" id="CP050177">
    <property type="protein sequence ID" value="QIQ03142.1"/>
    <property type="molecule type" value="Genomic_DNA"/>
</dbReference>
<sequence>MFIFSATNKVRPGKFEAEKARLPEYFRFLKENEPRVIAFHEYASEDGTEVEFVQVHPDVASFEHHLSVLDALSDKHWTETLAGTTSARIYGRPSDKVLTMLDQLAGTGVAVTIMPEHLGGFGRS</sequence>
<dbReference type="KEGG" id="slia:HA039_13115"/>
<dbReference type="AlphaFoldDB" id="A0A6G9GXY5"/>
<evidence type="ECO:0008006" key="3">
    <source>
        <dbReference type="Google" id="ProtNLM"/>
    </source>
</evidence>
<accession>A0A6G9GXY5</accession>
<evidence type="ECO:0000313" key="2">
    <source>
        <dbReference type="Proteomes" id="UP000501179"/>
    </source>
</evidence>
<protein>
    <recommendedName>
        <fullName evidence="3">ABM domain-containing protein</fullName>
    </recommendedName>
</protein>
<dbReference type="InterPro" id="IPR011008">
    <property type="entry name" value="Dimeric_a/b-barrel"/>
</dbReference>
<proteinExistence type="predicted"/>
<dbReference type="Proteomes" id="UP000501179">
    <property type="component" value="Chromosome"/>
</dbReference>